<evidence type="ECO:0000313" key="7">
    <source>
        <dbReference type="EMBL" id="ARP83232.1"/>
    </source>
</evidence>
<evidence type="ECO:0000256" key="1">
    <source>
        <dbReference type="ARBA" id="ARBA00010641"/>
    </source>
</evidence>
<dbReference type="RefSeq" id="WP_086066570.1">
    <property type="nucleotide sequence ID" value="NZ_CP021108.1"/>
</dbReference>
<dbReference type="GO" id="GO:0003677">
    <property type="term" value="F:DNA binding"/>
    <property type="evidence" value="ECO:0007669"/>
    <property type="project" value="InterPro"/>
</dbReference>
<dbReference type="Pfam" id="PF04542">
    <property type="entry name" value="Sigma70_r2"/>
    <property type="match status" value="1"/>
</dbReference>
<keyword evidence="2" id="KW-0805">Transcription regulation</keyword>
<dbReference type="Gene3D" id="1.10.1740.10">
    <property type="match status" value="1"/>
</dbReference>
<accession>A0A1W6YQ74</accession>
<sequence>MRYLHDNHHGIQAAPPIAYNATANVTSASIAIATSHSAYEAVFRELVQNHATRLHRFIIKHIGNCPDAEDLTQQAFLEAAKSYHSFRGESQLSTWLYGIALNLVRNYLSRAPECRYFFVGEDALSDHASQDLTPDDAAEQNQTLRLLEESIAELPENMRSILLMMGLNDLTYEEAAARLTVPVGTIRSRLSRARAALRSKLETKGVRLDA</sequence>
<dbReference type="InterPro" id="IPR013324">
    <property type="entry name" value="RNA_pol_sigma_r3/r4-like"/>
</dbReference>
<dbReference type="AlphaFoldDB" id="A0A1W6YQ74"/>
<dbReference type="GO" id="GO:0006352">
    <property type="term" value="P:DNA-templated transcription initiation"/>
    <property type="evidence" value="ECO:0007669"/>
    <property type="project" value="InterPro"/>
</dbReference>
<dbReference type="SUPFAM" id="SSF88946">
    <property type="entry name" value="Sigma2 domain of RNA polymerase sigma factors"/>
    <property type="match status" value="1"/>
</dbReference>
<keyword evidence="8" id="KW-1185">Reference proteome</keyword>
<feature type="domain" description="RNA polymerase sigma factor 70 region 4 type 2" evidence="6">
    <location>
        <begin position="145"/>
        <end position="197"/>
    </location>
</feature>
<dbReference type="GO" id="GO:0016987">
    <property type="term" value="F:sigma factor activity"/>
    <property type="evidence" value="ECO:0007669"/>
    <property type="project" value="UniProtKB-KW"/>
</dbReference>
<evidence type="ECO:0000256" key="3">
    <source>
        <dbReference type="ARBA" id="ARBA00023082"/>
    </source>
</evidence>
<dbReference type="STRING" id="1416806.CAL12_22030"/>
<dbReference type="Pfam" id="PF08281">
    <property type="entry name" value="Sigma70_r4_2"/>
    <property type="match status" value="1"/>
</dbReference>
<dbReference type="PANTHER" id="PTHR43133:SF51">
    <property type="entry name" value="RNA POLYMERASE SIGMA FACTOR"/>
    <property type="match status" value="1"/>
</dbReference>
<evidence type="ECO:0000256" key="4">
    <source>
        <dbReference type="ARBA" id="ARBA00023163"/>
    </source>
</evidence>
<dbReference type="KEGG" id="bgv:CAL12_22030"/>
<name>A0A1W6YQ74_9BORD</name>
<gene>
    <name evidence="7" type="ORF">CAL12_22030</name>
</gene>
<proteinExistence type="inferred from homology"/>
<comment type="similarity">
    <text evidence="1">Belongs to the sigma-70 factor family. ECF subfamily.</text>
</comment>
<protein>
    <submittedName>
        <fullName evidence="7">RNA polymerase subunit sigma</fullName>
    </submittedName>
</protein>
<feature type="domain" description="RNA polymerase sigma-70 region 2" evidence="5">
    <location>
        <begin position="46"/>
        <end position="110"/>
    </location>
</feature>
<dbReference type="PANTHER" id="PTHR43133">
    <property type="entry name" value="RNA POLYMERASE ECF-TYPE SIGMA FACTO"/>
    <property type="match status" value="1"/>
</dbReference>
<dbReference type="EMBL" id="CP021108">
    <property type="protein sequence ID" value="ARP83232.1"/>
    <property type="molecule type" value="Genomic_DNA"/>
</dbReference>
<dbReference type="InterPro" id="IPR007627">
    <property type="entry name" value="RNA_pol_sigma70_r2"/>
</dbReference>
<reference evidence="7 8" key="1">
    <citation type="submission" date="2017-05" db="EMBL/GenBank/DDBJ databases">
        <title>Complete and WGS of Bordetella genogroups.</title>
        <authorList>
            <person name="Spilker T."/>
            <person name="LiPuma J."/>
        </authorList>
    </citation>
    <scope>NUCLEOTIDE SEQUENCE [LARGE SCALE GENOMIC DNA]</scope>
    <source>
        <strain evidence="7 8">AU19157</strain>
    </source>
</reference>
<dbReference type="Gene3D" id="1.10.10.10">
    <property type="entry name" value="Winged helix-like DNA-binding domain superfamily/Winged helix DNA-binding domain"/>
    <property type="match status" value="1"/>
</dbReference>
<dbReference type="NCBIfam" id="TIGR02937">
    <property type="entry name" value="sigma70-ECF"/>
    <property type="match status" value="1"/>
</dbReference>
<dbReference type="InterPro" id="IPR039425">
    <property type="entry name" value="RNA_pol_sigma-70-like"/>
</dbReference>
<dbReference type="InterPro" id="IPR014284">
    <property type="entry name" value="RNA_pol_sigma-70_dom"/>
</dbReference>
<evidence type="ECO:0000259" key="6">
    <source>
        <dbReference type="Pfam" id="PF08281"/>
    </source>
</evidence>
<dbReference type="SUPFAM" id="SSF88659">
    <property type="entry name" value="Sigma3 and sigma4 domains of RNA polymerase sigma factors"/>
    <property type="match status" value="1"/>
</dbReference>
<dbReference type="OrthoDB" id="9782108at2"/>
<keyword evidence="3" id="KW-0731">Sigma factor</keyword>
<evidence type="ECO:0000313" key="8">
    <source>
        <dbReference type="Proteomes" id="UP000194151"/>
    </source>
</evidence>
<keyword evidence="4" id="KW-0804">Transcription</keyword>
<evidence type="ECO:0000259" key="5">
    <source>
        <dbReference type="Pfam" id="PF04542"/>
    </source>
</evidence>
<dbReference type="Proteomes" id="UP000194151">
    <property type="component" value="Chromosome"/>
</dbReference>
<dbReference type="InterPro" id="IPR013325">
    <property type="entry name" value="RNA_pol_sigma_r2"/>
</dbReference>
<evidence type="ECO:0000256" key="2">
    <source>
        <dbReference type="ARBA" id="ARBA00023015"/>
    </source>
</evidence>
<organism evidence="7 8">
    <name type="scientific">Bordetella genomosp. 8</name>
    <dbReference type="NCBI Taxonomy" id="1416806"/>
    <lineage>
        <taxon>Bacteria</taxon>
        <taxon>Pseudomonadati</taxon>
        <taxon>Pseudomonadota</taxon>
        <taxon>Betaproteobacteria</taxon>
        <taxon>Burkholderiales</taxon>
        <taxon>Alcaligenaceae</taxon>
        <taxon>Bordetella</taxon>
    </lineage>
</organism>
<dbReference type="CDD" id="cd06171">
    <property type="entry name" value="Sigma70_r4"/>
    <property type="match status" value="1"/>
</dbReference>
<dbReference type="InterPro" id="IPR036388">
    <property type="entry name" value="WH-like_DNA-bd_sf"/>
</dbReference>
<dbReference type="InterPro" id="IPR013249">
    <property type="entry name" value="RNA_pol_sigma70_r4_t2"/>
</dbReference>